<evidence type="ECO:0000256" key="5">
    <source>
        <dbReference type="ARBA" id="ARBA00022842"/>
    </source>
</evidence>
<keyword evidence="4" id="KW-0378">Hydrolase</keyword>
<dbReference type="PROSITE" id="PS51257">
    <property type="entry name" value="PROKAR_LIPOPROTEIN"/>
    <property type="match status" value="1"/>
</dbReference>
<evidence type="ECO:0000313" key="7">
    <source>
        <dbReference type="EMBL" id="MTI29002.1"/>
    </source>
</evidence>
<dbReference type="RefSeq" id="WP_155177078.1">
    <property type="nucleotide sequence ID" value="NZ_BAAAFL010000012.1"/>
</dbReference>
<evidence type="ECO:0000313" key="8">
    <source>
        <dbReference type="Proteomes" id="UP000798808"/>
    </source>
</evidence>
<dbReference type="InterPro" id="IPR036649">
    <property type="entry name" value="Pyrophosphatase_sf"/>
</dbReference>
<feature type="chain" id="PRO_5046717406" description="inorganic diphosphatase" evidence="6">
    <location>
        <begin position="24"/>
        <end position="207"/>
    </location>
</feature>
<dbReference type="Gene3D" id="3.90.80.10">
    <property type="entry name" value="Inorganic pyrophosphatase"/>
    <property type="match status" value="1"/>
</dbReference>
<dbReference type="Proteomes" id="UP000798808">
    <property type="component" value="Unassembled WGS sequence"/>
</dbReference>
<protein>
    <recommendedName>
        <fullName evidence="2">inorganic diphosphatase</fullName>
        <ecNumber evidence="2">3.6.1.1</ecNumber>
    </recommendedName>
</protein>
<name>A0ABW9RXL3_9BACT</name>
<dbReference type="EMBL" id="SMLW01000677">
    <property type="protein sequence ID" value="MTI29002.1"/>
    <property type="molecule type" value="Genomic_DNA"/>
</dbReference>
<organism evidence="7 8">
    <name type="scientific">Fulvivirga kasyanovii</name>
    <dbReference type="NCBI Taxonomy" id="396812"/>
    <lineage>
        <taxon>Bacteria</taxon>
        <taxon>Pseudomonadati</taxon>
        <taxon>Bacteroidota</taxon>
        <taxon>Cytophagia</taxon>
        <taxon>Cytophagales</taxon>
        <taxon>Fulvivirgaceae</taxon>
        <taxon>Fulvivirga</taxon>
    </lineage>
</organism>
<dbReference type="InterPro" id="IPR008162">
    <property type="entry name" value="Pyrophosphatase"/>
</dbReference>
<keyword evidence="3" id="KW-0479">Metal-binding</keyword>
<evidence type="ECO:0000256" key="6">
    <source>
        <dbReference type="SAM" id="SignalP"/>
    </source>
</evidence>
<comment type="cofactor">
    <cofactor evidence="1">
        <name>Mg(2+)</name>
        <dbReference type="ChEBI" id="CHEBI:18420"/>
    </cofactor>
</comment>
<comment type="caution">
    <text evidence="7">The sequence shown here is derived from an EMBL/GenBank/DDBJ whole genome shotgun (WGS) entry which is preliminary data.</text>
</comment>
<dbReference type="EC" id="3.6.1.1" evidence="2"/>
<sequence>MSPKFSRVRVFLPMLLFSIAVLSCGTSPYEYPAFSKNGHINVVVEIPAGTNLKYEFSPETEEFEVEIIDGKRRMVQFLPYPGNYGFIPSTLMDKSRGGDGDALDILVISESLPQGMVVEVIPVAVLHLSDRGETDDKIVAVPAEADLRTINCTTLSCMEDNYPEALSIIQGWFSSYKGSGKMKFLGWADENKAMSEIKKWSVSDEKK</sequence>
<accession>A0ABW9RXL3</accession>
<feature type="signal peptide" evidence="6">
    <location>
        <begin position="1"/>
        <end position="23"/>
    </location>
</feature>
<evidence type="ECO:0000256" key="3">
    <source>
        <dbReference type="ARBA" id="ARBA00022723"/>
    </source>
</evidence>
<dbReference type="PANTHER" id="PTHR10286">
    <property type="entry name" value="INORGANIC PYROPHOSPHATASE"/>
    <property type="match status" value="1"/>
</dbReference>
<evidence type="ECO:0000256" key="1">
    <source>
        <dbReference type="ARBA" id="ARBA00001946"/>
    </source>
</evidence>
<evidence type="ECO:0000256" key="2">
    <source>
        <dbReference type="ARBA" id="ARBA00012146"/>
    </source>
</evidence>
<proteinExistence type="predicted"/>
<keyword evidence="8" id="KW-1185">Reference proteome</keyword>
<gene>
    <name evidence="7" type="ORF">E1163_28835</name>
</gene>
<dbReference type="Pfam" id="PF00719">
    <property type="entry name" value="Pyrophosphatase"/>
    <property type="match status" value="1"/>
</dbReference>
<reference evidence="7 8" key="1">
    <citation type="submission" date="2019-02" db="EMBL/GenBank/DDBJ databases">
        <authorList>
            <person name="Goldberg S.R."/>
            <person name="Haltli B.A."/>
            <person name="Correa H."/>
            <person name="Russell K.G."/>
        </authorList>
    </citation>
    <scope>NUCLEOTIDE SEQUENCE [LARGE SCALE GENOMIC DNA]</scope>
    <source>
        <strain evidence="7 8">JCM 16186</strain>
    </source>
</reference>
<dbReference type="SUPFAM" id="SSF50324">
    <property type="entry name" value="Inorganic pyrophosphatase"/>
    <property type="match status" value="1"/>
</dbReference>
<keyword evidence="6" id="KW-0732">Signal</keyword>
<keyword evidence="5" id="KW-0460">Magnesium</keyword>
<evidence type="ECO:0000256" key="4">
    <source>
        <dbReference type="ARBA" id="ARBA00022801"/>
    </source>
</evidence>